<keyword evidence="2" id="KW-1185">Reference proteome</keyword>
<proteinExistence type="predicted"/>
<dbReference type="Proteomes" id="UP000651482">
    <property type="component" value="Unassembled WGS sequence"/>
</dbReference>
<sequence>MYTLSLPQLHTSAGSAEQARQLRSYLYQLTEQLQYALSNIGEENLSEELRQQYAGAKGLSEKVNAIAQRTDANSIKGETLTNGLADTEKTLREQYEELLTEMQTRADAIEKAYQSEIETAADQITSTVSETYTLKTETETLAGVVESNLKQTAEALMAVFESAYDFQDADDLHAFSQAFRTYIRFSADGIEIGKDDSRIVAKLQNDRLSFVQPGSTDYEVAYISEKKLYITEAQILKLLTFGTDAHNRLFDLKTDLETGLTLTSRVSAG</sequence>
<reference evidence="1" key="1">
    <citation type="submission" date="2020-08" db="EMBL/GenBank/DDBJ databases">
        <title>Genome public.</title>
        <authorList>
            <person name="Liu C."/>
            <person name="Sun Q."/>
        </authorList>
    </citation>
    <scope>NUCLEOTIDE SEQUENCE</scope>
    <source>
        <strain evidence="1">NSJ-40</strain>
    </source>
</reference>
<comment type="caution">
    <text evidence="1">The sequence shown here is derived from an EMBL/GenBank/DDBJ whole genome shotgun (WGS) entry which is preliminary data.</text>
</comment>
<accession>A0A926HT60</accession>
<dbReference type="AlphaFoldDB" id="A0A926HT60"/>
<gene>
    <name evidence="1" type="ORF">IAG03_11235</name>
</gene>
<organism evidence="1 2">
    <name type="scientific">Yeguia hominis</name>
    <dbReference type="NCBI Taxonomy" id="2763662"/>
    <lineage>
        <taxon>Bacteria</taxon>
        <taxon>Bacillati</taxon>
        <taxon>Bacillota</taxon>
        <taxon>Clostridia</taxon>
        <taxon>Eubacteriales</taxon>
        <taxon>Yeguiaceae</taxon>
        <taxon>Yeguia</taxon>
    </lineage>
</organism>
<protein>
    <submittedName>
        <fullName evidence="1">Uncharacterized protein</fullName>
    </submittedName>
</protein>
<dbReference type="EMBL" id="JACRSN010000019">
    <property type="protein sequence ID" value="MBC8534545.1"/>
    <property type="molecule type" value="Genomic_DNA"/>
</dbReference>
<name>A0A926HT60_9FIRM</name>
<evidence type="ECO:0000313" key="1">
    <source>
        <dbReference type="EMBL" id="MBC8534545.1"/>
    </source>
</evidence>
<evidence type="ECO:0000313" key="2">
    <source>
        <dbReference type="Proteomes" id="UP000651482"/>
    </source>
</evidence>
<dbReference type="RefSeq" id="WP_249320130.1">
    <property type="nucleotide sequence ID" value="NZ_JACRSN010000019.1"/>
</dbReference>